<sequence>MMAFCPVCMCMYIINTIKKTEKRKDWRKVGIPGPVGSPLVPLLNHAEQLWGWWYRFKSFINCPEQNLHPYKIRFFFFVLRFLCFNKKGFTQKGYSPILFEEFKPVEICCDLAIFVSRRVETKQSVRLHSWVTTPPVTLNKCEI</sequence>
<gene>
    <name evidence="1" type="ORF">TTEB3V08_LOCUS1787</name>
</gene>
<dbReference type="AlphaFoldDB" id="A0A7R9IAJ4"/>
<organism evidence="1">
    <name type="scientific">Timema tahoe</name>
    <dbReference type="NCBI Taxonomy" id="61484"/>
    <lineage>
        <taxon>Eukaryota</taxon>
        <taxon>Metazoa</taxon>
        <taxon>Ecdysozoa</taxon>
        <taxon>Arthropoda</taxon>
        <taxon>Hexapoda</taxon>
        <taxon>Insecta</taxon>
        <taxon>Pterygota</taxon>
        <taxon>Neoptera</taxon>
        <taxon>Polyneoptera</taxon>
        <taxon>Phasmatodea</taxon>
        <taxon>Timematodea</taxon>
        <taxon>Timematoidea</taxon>
        <taxon>Timematidae</taxon>
        <taxon>Timema</taxon>
    </lineage>
</organism>
<reference evidence="1" key="1">
    <citation type="submission" date="2020-11" db="EMBL/GenBank/DDBJ databases">
        <authorList>
            <person name="Tran Van P."/>
        </authorList>
    </citation>
    <scope>NUCLEOTIDE SEQUENCE</scope>
</reference>
<protein>
    <submittedName>
        <fullName evidence="1">Uncharacterized protein</fullName>
    </submittedName>
</protein>
<proteinExistence type="predicted"/>
<accession>A0A7R9IAJ4</accession>
<dbReference type="EMBL" id="OE000379">
    <property type="protein sequence ID" value="CAD7453658.1"/>
    <property type="molecule type" value="Genomic_DNA"/>
</dbReference>
<name>A0A7R9IAJ4_9NEOP</name>
<evidence type="ECO:0000313" key="1">
    <source>
        <dbReference type="EMBL" id="CAD7453658.1"/>
    </source>
</evidence>